<sequence length="252" mass="26453">MDPIRAAAGLLAAARDGDALPGLPQALRPTTLDAAEAIQHATFAALGEMIGGWKLGRQLGQVFSAPIPASRILADPGEAPVPMPAARFIELEVALRFHGEVAPAAAAALRPEDLPGLARLSALFELVQPRFEPSAEPGPLDRIAECVGNHGAALRESPLPWSFEELDAPPPVRLMQDGKVIVERDGPHVATPVRPLFEAWIARLGREGRGIAAGEVVTFGSLTGMPPVPPEGARYRGEIGGMEPLLLTIAPA</sequence>
<evidence type="ECO:0000313" key="2">
    <source>
        <dbReference type="Proteomes" id="UP000580654"/>
    </source>
</evidence>
<evidence type="ECO:0000313" key="1">
    <source>
        <dbReference type="EMBL" id="MBB5693490.1"/>
    </source>
</evidence>
<gene>
    <name evidence="1" type="ORF">FHS87_001519</name>
</gene>
<comment type="caution">
    <text evidence="1">The sequence shown here is derived from an EMBL/GenBank/DDBJ whole genome shotgun (WGS) entry which is preliminary data.</text>
</comment>
<keyword evidence="2" id="KW-1185">Reference proteome</keyword>
<dbReference type="SUPFAM" id="SSF56529">
    <property type="entry name" value="FAH"/>
    <property type="match status" value="1"/>
</dbReference>
<dbReference type="InterPro" id="IPR036663">
    <property type="entry name" value="Fumarylacetoacetase_C_sf"/>
</dbReference>
<dbReference type="EMBL" id="JACIJD010000005">
    <property type="protein sequence ID" value="MBB5693490.1"/>
    <property type="molecule type" value="Genomic_DNA"/>
</dbReference>
<dbReference type="Proteomes" id="UP000580654">
    <property type="component" value="Unassembled WGS sequence"/>
</dbReference>
<protein>
    <submittedName>
        <fullName evidence="1">2-keto-4-pentenoate hydratase</fullName>
    </submittedName>
</protein>
<name>A0A840Y1L3_9PROT</name>
<dbReference type="RefSeq" id="WP_184515726.1">
    <property type="nucleotide sequence ID" value="NZ_JACIJD010000005.1"/>
</dbReference>
<proteinExistence type="predicted"/>
<dbReference type="GO" id="GO:0003824">
    <property type="term" value="F:catalytic activity"/>
    <property type="evidence" value="ECO:0007669"/>
    <property type="project" value="InterPro"/>
</dbReference>
<reference evidence="1 2" key="1">
    <citation type="submission" date="2020-08" db="EMBL/GenBank/DDBJ databases">
        <title>Genomic Encyclopedia of Type Strains, Phase IV (KMG-IV): sequencing the most valuable type-strain genomes for metagenomic binning, comparative biology and taxonomic classification.</title>
        <authorList>
            <person name="Goeker M."/>
        </authorList>
    </citation>
    <scope>NUCLEOTIDE SEQUENCE [LARGE SCALE GENOMIC DNA]</scope>
    <source>
        <strain evidence="1 2">DSM 25622</strain>
    </source>
</reference>
<dbReference type="Gene3D" id="3.90.850.10">
    <property type="entry name" value="Fumarylacetoacetase-like, C-terminal domain"/>
    <property type="match status" value="1"/>
</dbReference>
<organism evidence="1 2">
    <name type="scientific">Muricoccus pecuniae</name>
    <dbReference type="NCBI Taxonomy" id="693023"/>
    <lineage>
        <taxon>Bacteria</taxon>
        <taxon>Pseudomonadati</taxon>
        <taxon>Pseudomonadota</taxon>
        <taxon>Alphaproteobacteria</taxon>
        <taxon>Acetobacterales</taxon>
        <taxon>Roseomonadaceae</taxon>
        <taxon>Muricoccus</taxon>
    </lineage>
</organism>
<accession>A0A840Y1L3</accession>
<dbReference type="AlphaFoldDB" id="A0A840Y1L3"/>